<evidence type="ECO:0000313" key="3">
    <source>
        <dbReference type="RefSeq" id="XP_008478094.1"/>
    </source>
</evidence>
<gene>
    <name evidence="3 4" type="primary">LOC103514954</name>
</gene>
<dbReference type="RefSeq" id="XP_008478094.1">
    <property type="nucleotide sequence ID" value="XM_008479872.3"/>
</dbReference>
<evidence type="ECO:0000256" key="1">
    <source>
        <dbReference type="SAM" id="SignalP"/>
    </source>
</evidence>
<reference evidence="3 4" key="1">
    <citation type="submission" date="2025-04" db="UniProtKB">
        <authorList>
            <consortium name="RefSeq"/>
        </authorList>
    </citation>
    <scope>IDENTIFICATION</scope>
</reference>
<evidence type="ECO:0000313" key="2">
    <source>
        <dbReference type="Proteomes" id="UP000079169"/>
    </source>
</evidence>
<proteinExistence type="predicted"/>
<name>A0A1S3DAX4_DIACI</name>
<dbReference type="AlphaFoldDB" id="A0A1S3DAX4"/>
<protein>
    <submittedName>
        <fullName evidence="3 4">Uncharacterized protein LOC103514954 isoform X1</fullName>
    </submittedName>
</protein>
<dbReference type="Proteomes" id="UP000079169">
    <property type="component" value="Unplaced"/>
</dbReference>
<accession>A0A1S3DAX4</accession>
<dbReference type="GeneID" id="103514954"/>
<dbReference type="PaxDb" id="121845-A0A1S3DAX4"/>
<keyword evidence="1" id="KW-0732">Signal</keyword>
<feature type="signal peptide" evidence="1">
    <location>
        <begin position="1"/>
        <end position="22"/>
    </location>
</feature>
<feature type="chain" id="PRO_5044565820" evidence="1">
    <location>
        <begin position="23"/>
        <end position="111"/>
    </location>
</feature>
<organism evidence="2 3">
    <name type="scientific">Diaphorina citri</name>
    <name type="common">Asian citrus psyllid</name>
    <dbReference type="NCBI Taxonomy" id="121845"/>
    <lineage>
        <taxon>Eukaryota</taxon>
        <taxon>Metazoa</taxon>
        <taxon>Ecdysozoa</taxon>
        <taxon>Arthropoda</taxon>
        <taxon>Hexapoda</taxon>
        <taxon>Insecta</taxon>
        <taxon>Pterygota</taxon>
        <taxon>Neoptera</taxon>
        <taxon>Paraneoptera</taxon>
        <taxon>Hemiptera</taxon>
        <taxon>Sternorrhyncha</taxon>
        <taxon>Psylloidea</taxon>
        <taxon>Psyllidae</taxon>
        <taxon>Diaphorininae</taxon>
        <taxon>Diaphorina</taxon>
    </lineage>
</organism>
<evidence type="ECO:0000313" key="4">
    <source>
        <dbReference type="RefSeq" id="XP_026683602.1"/>
    </source>
</evidence>
<keyword evidence="2" id="KW-1185">Reference proteome</keyword>
<sequence>MLPCCMALTPMMTLIMTGLLVGVCLNIGATVIKNRRQNCEPAGYDETRYQPRNSRGACCAETRRSKGAGTRKSPARDECGSGYAYLRARQTKMNEPRCQIKRNKFGCEIDY</sequence>
<dbReference type="RefSeq" id="XP_026683602.1">
    <property type="nucleotide sequence ID" value="XM_026827801.1"/>
</dbReference>